<evidence type="ECO:0000256" key="2">
    <source>
        <dbReference type="SAM" id="Phobius"/>
    </source>
</evidence>
<feature type="transmembrane region" description="Helical" evidence="2">
    <location>
        <begin position="93"/>
        <end position="111"/>
    </location>
</feature>
<feature type="transmembrane region" description="Helical" evidence="2">
    <location>
        <begin position="175"/>
        <end position="197"/>
    </location>
</feature>
<comment type="caution">
    <text evidence="3">The sequence shown here is derived from an EMBL/GenBank/DDBJ whole genome shotgun (WGS) entry which is preliminary data.</text>
</comment>
<keyword evidence="2" id="KW-0472">Membrane</keyword>
<dbReference type="AlphaFoldDB" id="A0A8J2YAF9"/>
<dbReference type="InterPro" id="IPR038750">
    <property type="entry name" value="YczE/YyaS-like"/>
</dbReference>
<keyword evidence="2" id="KW-1133">Transmembrane helix</keyword>
<organism evidence="3 4">
    <name type="scientific">Marinithermofilum abyssi</name>
    <dbReference type="NCBI Taxonomy" id="1571185"/>
    <lineage>
        <taxon>Bacteria</taxon>
        <taxon>Bacillati</taxon>
        <taxon>Bacillota</taxon>
        <taxon>Bacilli</taxon>
        <taxon>Bacillales</taxon>
        <taxon>Thermoactinomycetaceae</taxon>
        <taxon>Marinithermofilum</taxon>
    </lineage>
</organism>
<keyword evidence="2" id="KW-0812">Transmembrane</keyword>
<evidence type="ECO:0000313" key="4">
    <source>
        <dbReference type="Proteomes" id="UP000625210"/>
    </source>
</evidence>
<feature type="transmembrane region" description="Helical" evidence="2">
    <location>
        <begin position="53"/>
        <end position="81"/>
    </location>
</feature>
<accession>A0A8J2YAF9</accession>
<reference evidence="3" key="1">
    <citation type="journal article" date="2014" name="Int. J. Syst. Evol. Microbiol.">
        <title>Complete genome sequence of Corynebacterium casei LMG S-19264T (=DSM 44701T), isolated from a smear-ripened cheese.</title>
        <authorList>
            <consortium name="US DOE Joint Genome Institute (JGI-PGF)"/>
            <person name="Walter F."/>
            <person name="Albersmeier A."/>
            <person name="Kalinowski J."/>
            <person name="Ruckert C."/>
        </authorList>
    </citation>
    <scope>NUCLEOTIDE SEQUENCE</scope>
    <source>
        <strain evidence="3">CGMCC 1.15179</strain>
    </source>
</reference>
<feature type="transmembrane region" description="Helical" evidence="2">
    <location>
        <begin position="20"/>
        <end position="41"/>
    </location>
</feature>
<name>A0A8J2YAF9_9BACL</name>
<feature type="transmembrane region" description="Helical" evidence="2">
    <location>
        <begin position="123"/>
        <end position="141"/>
    </location>
</feature>
<evidence type="ECO:0000256" key="1">
    <source>
        <dbReference type="SAM" id="MobiDB-lite"/>
    </source>
</evidence>
<evidence type="ECO:0000313" key="3">
    <source>
        <dbReference type="EMBL" id="GGE13146.1"/>
    </source>
</evidence>
<dbReference type="EMBL" id="BMHQ01000004">
    <property type="protein sequence ID" value="GGE13146.1"/>
    <property type="molecule type" value="Genomic_DNA"/>
</dbReference>
<dbReference type="PANTHER" id="PTHR40078:SF1">
    <property type="entry name" value="INTEGRAL MEMBRANE PROTEIN"/>
    <property type="match status" value="1"/>
</dbReference>
<dbReference type="RefSeq" id="WP_188647120.1">
    <property type="nucleotide sequence ID" value="NZ_BMHQ01000004.1"/>
</dbReference>
<feature type="region of interest" description="Disordered" evidence="1">
    <location>
        <begin position="234"/>
        <end position="253"/>
    </location>
</feature>
<gene>
    <name evidence="3" type="ORF">GCM10011571_13200</name>
</gene>
<sequence length="253" mass="28164">MKSISRIVRDGLYGDWKSWLIRYSAFLAGMWIMALGIVLMIKAELGLAPWDVFHMGLAYVTPLSVGMWLQMIGLILIVLTVWLSRRMPEPGTLLNMLLVGLFVDGILSLDVIHTPDTYWERGLLLVSGIGLIGLGNGLYIAPHVGAGPRDGLALVLAEKLQWPIGRVRTVMELSVLVWGWLLGGPVFIGTLLFSVAIGPMMQHSIQFWEKLLEERLGRGDGREDIHQGPLRAHHHDGFGRPVRGQAYRSEKRG</sequence>
<dbReference type="PANTHER" id="PTHR40078">
    <property type="entry name" value="INTEGRAL MEMBRANE PROTEIN-RELATED"/>
    <property type="match status" value="1"/>
</dbReference>
<keyword evidence="4" id="KW-1185">Reference proteome</keyword>
<protein>
    <recommendedName>
        <fullName evidence="5">Membrane protein YczE</fullName>
    </recommendedName>
</protein>
<dbReference type="Proteomes" id="UP000625210">
    <property type="component" value="Unassembled WGS sequence"/>
</dbReference>
<dbReference type="Pfam" id="PF19700">
    <property type="entry name" value="DUF6198"/>
    <property type="match status" value="1"/>
</dbReference>
<evidence type="ECO:0008006" key="5">
    <source>
        <dbReference type="Google" id="ProtNLM"/>
    </source>
</evidence>
<reference evidence="3" key="2">
    <citation type="submission" date="2020-09" db="EMBL/GenBank/DDBJ databases">
        <authorList>
            <person name="Sun Q."/>
            <person name="Zhou Y."/>
        </authorList>
    </citation>
    <scope>NUCLEOTIDE SEQUENCE</scope>
    <source>
        <strain evidence="3">CGMCC 1.15179</strain>
    </source>
</reference>
<proteinExistence type="predicted"/>